<evidence type="ECO:0000313" key="1">
    <source>
        <dbReference type="EMBL" id="KAK3946830.1"/>
    </source>
</evidence>
<name>A0AAN6NJS3_9PEZI</name>
<dbReference type="AlphaFoldDB" id="A0AAN6NJS3"/>
<dbReference type="InterPro" id="IPR029063">
    <property type="entry name" value="SAM-dependent_MTases_sf"/>
</dbReference>
<reference evidence="1" key="1">
    <citation type="journal article" date="2023" name="Mol. Phylogenet. Evol.">
        <title>Genome-scale phylogeny and comparative genomics of the fungal order Sordariales.</title>
        <authorList>
            <person name="Hensen N."/>
            <person name="Bonometti L."/>
            <person name="Westerberg I."/>
            <person name="Brannstrom I.O."/>
            <person name="Guillou S."/>
            <person name="Cros-Aarteil S."/>
            <person name="Calhoun S."/>
            <person name="Haridas S."/>
            <person name="Kuo A."/>
            <person name="Mondo S."/>
            <person name="Pangilinan J."/>
            <person name="Riley R."/>
            <person name="LaButti K."/>
            <person name="Andreopoulos B."/>
            <person name="Lipzen A."/>
            <person name="Chen C."/>
            <person name="Yan M."/>
            <person name="Daum C."/>
            <person name="Ng V."/>
            <person name="Clum A."/>
            <person name="Steindorff A."/>
            <person name="Ohm R.A."/>
            <person name="Martin F."/>
            <person name="Silar P."/>
            <person name="Natvig D.O."/>
            <person name="Lalanne C."/>
            <person name="Gautier V."/>
            <person name="Ament-Velasquez S.L."/>
            <person name="Kruys A."/>
            <person name="Hutchinson M.I."/>
            <person name="Powell A.J."/>
            <person name="Barry K."/>
            <person name="Miller A.N."/>
            <person name="Grigoriev I.V."/>
            <person name="Debuchy R."/>
            <person name="Gladieux P."/>
            <person name="Hiltunen Thoren M."/>
            <person name="Johannesson H."/>
        </authorList>
    </citation>
    <scope>NUCLEOTIDE SEQUENCE</scope>
    <source>
        <strain evidence="1">CBS 626.80</strain>
    </source>
</reference>
<reference evidence="1" key="2">
    <citation type="submission" date="2023-06" db="EMBL/GenBank/DDBJ databases">
        <authorList>
            <consortium name="Lawrence Berkeley National Laboratory"/>
            <person name="Mondo S.J."/>
            <person name="Hensen N."/>
            <person name="Bonometti L."/>
            <person name="Westerberg I."/>
            <person name="Brannstrom I.O."/>
            <person name="Guillou S."/>
            <person name="Cros-Aarteil S."/>
            <person name="Calhoun S."/>
            <person name="Haridas S."/>
            <person name="Kuo A."/>
            <person name="Pangilinan J."/>
            <person name="Riley R."/>
            <person name="Labutti K."/>
            <person name="Andreopoulos B."/>
            <person name="Lipzen A."/>
            <person name="Chen C."/>
            <person name="Yanf M."/>
            <person name="Daum C."/>
            <person name="Ng V."/>
            <person name="Clum A."/>
            <person name="Steindorff A."/>
            <person name="Ohm R."/>
            <person name="Martin F."/>
            <person name="Silar P."/>
            <person name="Natvig D."/>
            <person name="Lalanne C."/>
            <person name="Gautier V."/>
            <person name="Ament-Velasquez S.L."/>
            <person name="Kruys A."/>
            <person name="Hutchinson M.I."/>
            <person name="Powell A.J."/>
            <person name="Barry K."/>
            <person name="Miller A.N."/>
            <person name="Grigoriev I.V."/>
            <person name="Debuchy R."/>
            <person name="Gladieux P."/>
            <person name="Thoren M.H."/>
            <person name="Johannesson H."/>
        </authorList>
    </citation>
    <scope>NUCLEOTIDE SEQUENCE</scope>
    <source>
        <strain evidence="1">CBS 626.80</strain>
    </source>
</reference>
<accession>A0AAN6NJS3</accession>
<dbReference type="EMBL" id="MU859499">
    <property type="protein sequence ID" value="KAK3946830.1"/>
    <property type="molecule type" value="Genomic_DNA"/>
</dbReference>
<organism evidence="1 2">
    <name type="scientific">Pseudoneurospora amorphoporcata</name>
    <dbReference type="NCBI Taxonomy" id="241081"/>
    <lineage>
        <taxon>Eukaryota</taxon>
        <taxon>Fungi</taxon>
        <taxon>Dikarya</taxon>
        <taxon>Ascomycota</taxon>
        <taxon>Pezizomycotina</taxon>
        <taxon>Sordariomycetes</taxon>
        <taxon>Sordariomycetidae</taxon>
        <taxon>Sordariales</taxon>
        <taxon>Sordariaceae</taxon>
        <taxon>Pseudoneurospora</taxon>
    </lineage>
</organism>
<dbReference type="Proteomes" id="UP001303222">
    <property type="component" value="Unassembled WGS sequence"/>
</dbReference>
<keyword evidence="2" id="KW-1185">Reference proteome</keyword>
<dbReference type="SUPFAM" id="SSF53335">
    <property type="entry name" value="S-adenosyl-L-methionine-dependent methyltransferases"/>
    <property type="match status" value="1"/>
</dbReference>
<protein>
    <submittedName>
        <fullName evidence="1">Uncharacterized protein</fullName>
    </submittedName>
</protein>
<proteinExistence type="predicted"/>
<sequence length="234" mass="26885">MQYIFHHFQTLLFDGKLHTAPLKDDIENALNVATSTGLWAVDFADEYPKCNVYGTDISLIQPSWLTGVIKDWTALYKEAYKCMKPGAWIEHIDAEVNLVCHDGTMPKESAINQWGEIWSEVGRKTGLVFNMVNSGCMENGTEKAGFTNIQVKDYLAPCSPWPEDAKAKEIGLYQYVFLIQDIEGFLNYFIGRIMNWSDKEMATYSACLRKEYRDRKIHAYFKWRVVLAQKPLDA</sequence>
<comment type="caution">
    <text evidence="1">The sequence shown here is derived from an EMBL/GenBank/DDBJ whole genome shotgun (WGS) entry which is preliminary data.</text>
</comment>
<gene>
    <name evidence="1" type="ORF">QBC32DRAFT_356394</name>
</gene>
<evidence type="ECO:0000313" key="2">
    <source>
        <dbReference type="Proteomes" id="UP001303222"/>
    </source>
</evidence>